<dbReference type="Proteomes" id="UP000638188">
    <property type="component" value="Unassembled WGS sequence"/>
</dbReference>
<gene>
    <name evidence="6" type="ORF">GCM10007418_08270</name>
</gene>
<feature type="transmembrane region" description="Helical" evidence="4">
    <location>
        <begin position="309"/>
        <end position="330"/>
    </location>
</feature>
<dbReference type="PANTHER" id="PTHR23537:SF1">
    <property type="entry name" value="SUGAR TRANSPORTER"/>
    <property type="match status" value="1"/>
</dbReference>
<dbReference type="EMBL" id="BMFF01000002">
    <property type="protein sequence ID" value="GGC90941.1"/>
    <property type="molecule type" value="Genomic_DNA"/>
</dbReference>
<dbReference type="SUPFAM" id="SSF103473">
    <property type="entry name" value="MFS general substrate transporter"/>
    <property type="match status" value="1"/>
</dbReference>
<evidence type="ECO:0000256" key="3">
    <source>
        <dbReference type="ARBA" id="ARBA00023136"/>
    </source>
</evidence>
<comment type="caution">
    <text evidence="6">The sequence shown here is derived from an EMBL/GenBank/DDBJ whole genome shotgun (WGS) entry which is preliminary data.</text>
</comment>
<evidence type="ECO:0000313" key="7">
    <source>
        <dbReference type="Proteomes" id="UP000638188"/>
    </source>
</evidence>
<feature type="transmembrane region" description="Helical" evidence="4">
    <location>
        <begin position="54"/>
        <end position="73"/>
    </location>
</feature>
<feature type="transmembrane region" description="Helical" evidence="4">
    <location>
        <begin position="213"/>
        <end position="240"/>
    </location>
</feature>
<feature type="transmembrane region" description="Helical" evidence="4">
    <location>
        <begin position="342"/>
        <end position="360"/>
    </location>
</feature>
<feature type="transmembrane region" description="Helical" evidence="4">
    <location>
        <begin position="111"/>
        <end position="133"/>
    </location>
</feature>
<feature type="transmembrane region" description="Helical" evidence="4">
    <location>
        <begin position="252"/>
        <end position="271"/>
    </location>
</feature>
<evidence type="ECO:0000256" key="2">
    <source>
        <dbReference type="ARBA" id="ARBA00022989"/>
    </source>
</evidence>
<dbReference type="InterPro" id="IPR020846">
    <property type="entry name" value="MFS_dom"/>
</dbReference>
<feature type="domain" description="Major facilitator superfamily (MFS) profile" evidence="5">
    <location>
        <begin position="12"/>
        <end position="392"/>
    </location>
</feature>
<name>A0ABQ1P5X4_9GAMM</name>
<evidence type="ECO:0000256" key="4">
    <source>
        <dbReference type="SAM" id="Phobius"/>
    </source>
</evidence>
<dbReference type="InterPro" id="IPR036259">
    <property type="entry name" value="MFS_trans_sf"/>
</dbReference>
<reference evidence="7" key="1">
    <citation type="journal article" date="2019" name="Int. J. Syst. Evol. Microbiol.">
        <title>The Global Catalogue of Microorganisms (GCM) 10K type strain sequencing project: providing services to taxonomists for standard genome sequencing and annotation.</title>
        <authorList>
            <consortium name="The Broad Institute Genomics Platform"/>
            <consortium name="The Broad Institute Genome Sequencing Center for Infectious Disease"/>
            <person name="Wu L."/>
            <person name="Ma J."/>
        </authorList>
    </citation>
    <scope>NUCLEOTIDE SEQUENCE [LARGE SCALE GENOMIC DNA]</scope>
    <source>
        <strain evidence="7">CGMCC 1.12482</strain>
    </source>
</reference>
<accession>A0ABQ1P5X4</accession>
<feature type="transmembrane region" description="Helical" evidence="4">
    <location>
        <begin position="172"/>
        <end position="190"/>
    </location>
</feature>
<dbReference type="Gene3D" id="1.20.1250.20">
    <property type="entry name" value="MFS general substrate transporter like domains"/>
    <property type="match status" value="1"/>
</dbReference>
<dbReference type="Pfam" id="PF06779">
    <property type="entry name" value="MFS_4"/>
    <property type="match status" value="1"/>
</dbReference>
<protein>
    <submittedName>
        <fullName evidence="6">MFS transporter</fullName>
    </submittedName>
</protein>
<dbReference type="RefSeq" id="WP_223825328.1">
    <property type="nucleotide sequence ID" value="NZ_BMFF01000002.1"/>
</dbReference>
<evidence type="ECO:0000259" key="5">
    <source>
        <dbReference type="PROSITE" id="PS50850"/>
    </source>
</evidence>
<keyword evidence="1 4" id="KW-0812">Transmembrane</keyword>
<keyword evidence="2 4" id="KW-1133">Transmembrane helix</keyword>
<sequence>MHTHAMTLATQRLQVLCSGIFSLMLTLGVARFAYTPMLPQMQAQAGLGVADAGWLAAINYAGYLSGALLASFISDLRYKDRLYRLGILLAVFSTVIMATSTNLWVWGISRYVAGLSSAAGMLLGSALVLNWLMRHGQRSELGIQFSGIGIGIALCAALIALLNQWLDWRGEWLAFSALAVLLAVPALRWLPPPDTSGKTTSGMAMTDSPPSRLYLQVFMAAYFCAGIGYVVSATFIVAIVEQLPGLSGRGNLAFLLLGIGAAPACILWDLIARRFGDLNALITAALLQVVGILLPVLHHGLWAALGGAWLFGATFIGMVSLVLTMAGRYYPTRPARMMGRMTLAYGVAQIIGPALTGILATRFGGYAVGLWCAAAVMMLGALLLFGLKFIERRDRREKQDSISSACLNVGGNNE</sequence>
<keyword evidence="3 4" id="KW-0472">Membrane</keyword>
<feature type="transmembrane region" description="Helical" evidence="4">
    <location>
        <begin position="366"/>
        <end position="387"/>
    </location>
</feature>
<keyword evidence="7" id="KW-1185">Reference proteome</keyword>
<organism evidence="6 7">
    <name type="scientific">Halopseudomonas salina</name>
    <dbReference type="NCBI Taxonomy" id="1323744"/>
    <lineage>
        <taxon>Bacteria</taxon>
        <taxon>Pseudomonadati</taxon>
        <taxon>Pseudomonadota</taxon>
        <taxon>Gammaproteobacteria</taxon>
        <taxon>Pseudomonadales</taxon>
        <taxon>Pseudomonadaceae</taxon>
        <taxon>Halopseudomonas</taxon>
    </lineage>
</organism>
<evidence type="ECO:0000256" key="1">
    <source>
        <dbReference type="ARBA" id="ARBA00022692"/>
    </source>
</evidence>
<dbReference type="PROSITE" id="PS50850">
    <property type="entry name" value="MFS"/>
    <property type="match status" value="1"/>
</dbReference>
<feature type="transmembrane region" description="Helical" evidence="4">
    <location>
        <begin position="12"/>
        <end position="34"/>
    </location>
</feature>
<dbReference type="PANTHER" id="PTHR23537">
    <property type="match status" value="1"/>
</dbReference>
<proteinExistence type="predicted"/>
<dbReference type="InterPro" id="IPR010645">
    <property type="entry name" value="MFS_4"/>
</dbReference>
<evidence type="ECO:0000313" key="6">
    <source>
        <dbReference type="EMBL" id="GGC90941.1"/>
    </source>
</evidence>
<feature type="transmembrane region" description="Helical" evidence="4">
    <location>
        <begin position="85"/>
        <end position="105"/>
    </location>
</feature>
<feature type="transmembrane region" description="Helical" evidence="4">
    <location>
        <begin position="145"/>
        <end position="166"/>
    </location>
</feature>
<feature type="transmembrane region" description="Helical" evidence="4">
    <location>
        <begin position="278"/>
        <end position="297"/>
    </location>
</feature>